<dbReference type="InterPro" id="IPR000198">
    <property type="entry name" value="RhoGAP_dom"/>
</dbReference>
<feature type="compositionally biased region" description="Low complexity" evidence="2">
    <location>
        <begin position="80"/>
        <end position="94"/>
    </location>
</feature>
<evidence type="ECO:0000256" key="1">
    <source>
        <dbReference type="PROSITE-ProRule" id="PRU00168"/>
    </source>
</evidence>
<proteinExistence type="predicted"/>
<dbReference type="SMART" id="SM00147">
    <property type="entry name" value="RasGEF"/>
    <property type="match status" value="1"/>
</dbReference>
<dbReference type="InterPro" id="IPR000651">
    <property type="entry name" value="Ras-like_Gua-exchang_fac_N"/>
</dbReference>
<evidence type="ECO:0000259" key="3">
    <source>
        <dbReference type="PROSITE" id="PS50009"/>
    </source>
</evidence>
<feature type="domain" description="N-terminal Ras-GEF" evidence="4">
    <location>
        <begin position="1057"/>
        <end position="1247"/>
    </location>
</feature>
<dbReference type="PANTHER" id="PTHR23182:SF1">
    <property type="entry name" value="RHO GTPASE ACTIVATING PROTEIN AT 1A, ISOFORM E"/>
    <property type="match status" value="1"/>
</dbReference>
<evidence type="ECO:0000259" key="5">
    <source>
        <dbReference type="PROSITE" id="PS50238"/>
    </source>
</evidence>
<dbReference type="GO" id="GO:0005096">
    <property type="term" value="F:GTPase activator activity"/>
    <property type="evidence" value="ECO:0007669"/>
    <property type="project" value="InterPro"/>
</dbReference>
<feature type="compositionally biased region" description="Basic and acidic residues" evidence="2">
    <location>
        <begin position="1"/>
        <end position="14"/>
    </location>
</feature>
<dbReference type="SUPFAM" id="SSF48350">
    <property type="entry name" value="GTPase activation domain, GAP"/>
    <property type="match status" value="1"/>
</dbReference>
<dbReference type="OrthoDB" id="79452at2759"/>
<dbReference type="EMBL" id="QLNQ01000020">
    <property type="protein sequence ID" value="RCK65659.1"/>
    <property type="molecule type" value="Genomic_DNA"/>
</dbReference>
<protein>
    <submittedName>
        <fullName evidence="6">GTPase-activating protein BEM2/IPL2</fullName>
    </submittedName>
</protein>
<feature type="compositionally biased region" description="Low complexity" evidence="2">
    <location>
        <begin position="112"/>
        <end position="140"/>
    </location>
</feature>
<evidence type="ECO:0000313" key="6">
    <source>
        <dbReference type="EMBL" id="RCK65659.1"/>
    </source>
</evidence>
<dbReference type="Pfam" id="PF00618">
    <property type="entry name" value="RasGEF_N"/>
    <property type="match status" value="1"/>
</dbReference>
<accession>A0A367YJ92</accession>
<evidence type="ECO:0000313" key="7">
    <source>
        <dbReference type="Proteomes" id="UP000253472"/>
    </source>
</evidence>
<dbReference type="GO" id="GO:0016020">
    <property type="term" value="C:membrane"/>
    <property type="evidence" value="ECO:0007669"/>
    <property type="project" value="TreeGrafter"/>
</dbReference>
<dbReference type="SUPFAM" id="SSF48366">
    <property type="entry name" value="Ras GEF"/>
    <property type="match status" value="2"/>
</dbReference>
<sequence length="2081" mass="237290">MRKIWSRRDKDKRKSITHSNNGTPLIYSQQQFDSNENLPLKHNHQHHPLQHSVEDQCEYDDVSSIHGQLSFTSTTDKYSTHSSATLTNNSNTSSVPRSYISPRLGGNNQPLQQQQQQQQQEQQQKQQQQQPTISSASSLPPLTPLVVKLSSLVKPEHDSTLIKHNWVNGIINGGDVNENNLRLYRAELKGSHLYLYKPAPNLNIKSFRLEEPPTPKEVEAMMQHANNSSSSLINTAGANTSSLGSASTHTNPSNAHDNATVDTVVSTLVDPKSLDTTRISSPLVSNTPHIGPPSLNLRKNSSLDTPTLALKKDLLEPPRTSSIPNTPVTAPPSLPVTSSTDASEYKITYFQAQVPHPDLQYDFTSHTFTSPLFKDGKNTLEALLHFLFFSQDPADAHTIQTIVNTLPILPDFGLILKFASIYLSYIFEKKFEGVANIDLAVQRILGVLKNLEEHFDGYLLKSDIAPYILKILETINHHELEDITIFKNKMLHKQQLLIDLVNNDNLPLNVQPFQDLNSDVFMKEINLIDFAYTISEIDLRFFENWNSNIDKSLLLYSSISDDTNRDFFYKKNPLIFNNDYHIHYLSRLLINHLFIENMSATMSSASLEAKARLLEKWIDLGCLLDKSGNMSSWLGISSIILSQPILRLNKIWSLVSPDYIKLLKNDWSPVLFELDRRYLVNESSIDLSKSPHLNSDDARDFNSKDSYHIMAPRGLGKIYPKERVIPYFGDLVINNSGIEKCVDIYESEAIWKRINFSFHRWNDYLANLTNHDDIIKYNDDVIRRYDSMGFMFSNESLNQVLYLGSNTDERKMEGSRPPIRHRTSNTDLKNKLLRLIELNCDSMNLEKIMKLSISLEPELPEGYLNISNSISVIPSTPLELSFLRTSGNRSSVSINSVDSAQIGGESGHRAEFNPSARLPTFNNQFFKIELSKYDELTNSDDKIVTQPLDPSINKHNFVVDSGLTFRIDDFISEVDDYSSHPLLAGANGVGGSEDFVAGDDDDDVPGLGIDVDDILNSDKFTNFLLSPKNNNNNNNNTSNSNANNKSDLSVDGIKKIYKFIPKYATVDKLIDLLLLDSRYFHRDVHLDLTEYRFVFLLNYNSFMTTKDLLEKLAHRFVNSGNAVISVMKKNYLLKKYNGDLDKGARSEPNFNKGGPELPINFPNWDLDTAVDLSELGEVDYELLLKIQINILKVLIVLINNFYSNFSLDLANKSILIKLLKLFSNEILQWYNSNKIDNSLERSFESLVTYYKKLKKLFVKKTYRPVEVLKFDEYLLNEFRFNNSLHEVPMNRNLPSHRNVHKIEKFLYKFNKLLAVFYKGIKAEDWVKVYKILENSFEKNALFDFSLQKPSTPDEQIIVSNIFNFFESLVMPDDRQLLLKTFPLVFRKLFKVYFKFKSYLLVQLTDINITAEERLDRMKTLLIMAKVSKLKMSDNQFVFEGEGNIPSCIETAIINVVYSPESRLYSSLWIRAAQALYRHHQDGSNFDDIDLLLPPNITMHDLQSSEPLLPCFGWIIENLIETDKCPSYFKNMINFNKRYLIYKLIRELSVEDFEGESGSGGVGDFTFHESREFDFLLKLDESLVNQQSYRDLTLVDRFRIFKNVIRDQHHILLIDNQKKQVRDSKANPVPVNSGYNNTPGAGNSNHIIINNNNSTSNGLNGMHNLTRKTSNTSLKRQSLSYKSNSSSRFKISGLFTKSRPFSLSGNTSVPERIVGVKELPNPETQLELVRKPAVVIPLKLMKIFPVYLMSLCFKIDSESGNSGYIFQATDDANLNDWLVHLNYANRHWFHSKNLNMKVGGNPVFGVPISFVCSREQSLVPKFLQAIFEEIEQIGIKDVGVYRISTSISELTSIKLSIDKFGKINFDDKGYDTHALTSIVKSYFRELPDALLTDEVINQFFELRQEHESGETEISKEVDLIKYQNTLTSLPIANYNTLKALIKHLNKISAYSATNKMSYSNLATVIGPALTEASNLDILINNFGFMNLVLEKLIANYHEIFNDNERAVVEEDTEPQESRPIVGFGSMMVNQAEELDEDEEDHYHEESTEDTSGVTADDGDANGIKRSSEFHDLHFTKDEKLEI</sequence>
<dbReference type="CDD" id="cd00159">
    <property type="entry name" value="RhoGAP"/>
    <property type="match status" value="1"/>
</dbReference>
<dbReference type="Pfam" id="PF00617">
    <property type="entry name" value="RasGEF"/>
    <property type="match status" value="1"/>
</dbReference>
<dbReference type="GO" id="GO:0005085">
    <property type="term" value="F:guanyl-nucleotide exchange factor activity"/>
    <property type="evidence" value="ECO:0007669"/>
    <property type="project" value="UniProtKB-KW"/>
</dbReference>
<gene>
    <name evidence="6" type="primary">BEM2</name>
    <name evidence="6" type="ORF">Cantr_01316</name>
</gene>
<dbReference type="InterPro" id="IPR023578">
    <property type="entry name" value="Ras_GEF_dom_sf"/>
</dbReference>
<reference evidence="6 7" key="1">
    <citation type="submission" date="2018-06" db="EMBL/GenBank/DDBJ databases">
        <title>Whole genome sequencing of Candida tropicalis (genome annotated by CSBL at Korea University).</title>
        <authorList>
            <person name="Ahn J."/>
        </authorList>
    </citation>
    <scope>NUCLEOTIDE SEQUENCE [LARGE SCALE GENOMIC DNA]</scope>
    <source>
        <strain evidence="6 7">ATCC 20962</strain>
    </source>
</reference>
<organism evidence="6 7">
    <name type="scientific">Candida viswanathii</name>
    <dbReference type="NCBI Taxonomy" id="5486"/>
    <lineage>
        <taxon>Eukaryota</taxon>
        <taxon>Fungi</taxon>
        <taxon>Dikarya</taxon>
        <taxon>Ascomycota</taxon>
        <taxon>Saccharomycotina</taxon>
        <taxon>Pichiomycetes</taxon>
        <taxon>Debaryomycetaceae</taxon>
        <taxon>Candida/Lodderomyces clade</taxon>
        <taxon>Candida</taxon>
    </lineage>
</organism>
<name>A0A367YJ92_9ASCO</name>
<dbReference type="GO" id="GO:0007264">
    <property type="term" value="P:small GTPase-mediated signal transduction"/>
    <property type="evidence" value="ECO:0007669"/>
    <property type="project" value="InterPro"/>
</dbReference>
<dbReference type="Proteomes" id="UP000253472">
    <property type="component" value="Unassembled WGS sequence"/>
</dbReference>
<dbReference type="PROSITE" id="PS50009">
    <property type="entry name" value="RASGEF_CAT"/>
    <property type="match status" value="1"/>
</dbReference>
<feature type="domain" description="Rho-GAP" evidence="5">
    <location>
        <begin position="1805"/>
        <end position="1999"/>
    </location>
</feature>
<feature type="domain" description="Ras-GEF" evidence="3">
    <location>
        <begin position="526"/>
        <end position="811"/>
    </location>
</feature>
<feature type="region of interest" description="Disordered" evidence="2">
    <location>
        <begin position="315"/>
        <end position="337"/>
    </location>
</feature>
<comment type="caution">
    <text evidence="6">The sequence shown here is derived from an EMBL/GenBank/DDBJ whole genome shotgun (WGS) entry which is preliminary data.</text>
</comment>
<evidence type="ECO:0000256" key="2">
    <source>
        <dbReference type="SAM" id="MobiDB-lite"/>
    </source>
</evidence>
<dbReference type="InterPro" id="IPR037769">
    <property type="entry name" value="Abr/Bcr"/>
</dbReference>
<dbReference type="PROSITE" id="PS50212">
    <property type="entry name" value="RASGEF_NTER"/>
    <property type="match status" value="1"/>
</dbReference>
<feature type="region of interest" description="Disordered" evidence="2">
    <location>
        <begin position="1"/>
        <end position="26"/>
    </location>
</feature>
<feature type="region of interest" description="Disordered" evidence="2">
    <location>
        <begin position="1622"/>
        <end position="1641"/>
    </location>
</feature>
<dbReference type="PROSITE" id="PS50238">
    <property type="entry name" value="RHOGAP"/>
    <property type="match status" value="1"/>
</dbReference>
<feature type="region of interest" description="Disordered" evidence="2">
    <location>
        <begin position="278"/>
        <end position="301"/>
    </location>
</feature>
<dbReference type="SMART" id="SM00324">
    <property type="entry name" value="RhoGAP"/>
    <property type="match status" value="1"/>
</dbReference>
<evidence type="ECO:0000259" key="4">
    <source>
        <dbReference type="PROSITE" id="PS50212"/>
    </source>
</evidence>
<keyword evidence="1" id="KW-0344">Guanine-nucleotide releasing factor</keyword>
<dbReference type="Gene3D" id="1.20.870.10">
    <property type="entry name" value="Son of sevenless (SoS) protein Chain: S domain 1"/>
    <property type="match status" value="1"/>
</dbReference>
<feature type="region of interest" description="Disordered" evidence="2">
    <location>
        <begin position="75"/>
        <end position="140"/>
    </location>
</feature>
<dbReference type="InterPro" id="IPR001895">
    <property type="entry name" value="RASGEF_cat_dom"/>
</dbReference>
<dbReference type="InterPro" id="IPR008936">
    <property type="entry name" value="Rho_GTPase_activation_prot"/>
</dbReference>
<dbReference type="InterPro" id="IPR036964">
    <property type="entry name" value="RASGEF_cat_dom_sf"/>
</dbReference>
<dbReference type="STRING" id="5486.A0A367YJ92"/>
<feature type="compositionally biased region" description="Polar residues" evidence="2">
    <location>
        <begin position="278"/>
        <end position="288"/>
    </location>
</feature>
<keyword evidence="7" id="KW-1185">Reference proteome</keyword>
<dbReference type="PANTHER" id="PTHR23182">
    <property type="entry name" value="BREAKPOINT CLUSTER REGION PROTEIN BCR"/>
    <property type="match status" value="1"/>
</dbReference>
<dbReference type="Pfam" id="PF00620">
    <property type="entry name" value="RhoGAP"/>
    <property type="match status" value="1"/>
</dbReference>
<feature type="compositionally biased region" description="Polar residues" evidence="2">
    <location>
        <begin position="319"/>
        <end position="328"/>
    </location>
</feature>
<dbReference type="Gene3D" id="1.10.555.10">
    <property type="entry name" value="Rho GTPase activation protein"/>
    <property type="match status" value="1"/>
</dbReference>
<feature type="region of interest" description="Disordered" evidence="2">
    <location>
        <begin position="234"/>
        <end position="259"/>
    </location>
</feature>
<feature type="compositionally biased region" description="Polar residues" evidence="2">
    <location>
        <begin position="17"/>
        <end position="26"/>
    </location>
</feature>
<feature type="region of interest" description="Disordered" evidence="2">
    <location>
        <begin position="2028"/>
        <end position="2067"/>
    </location>
</feature>
<dbReference type="Gene3D" id="1.10.840.10">
    <property type="entry name" value="Ras guanine-nucleotide exchange factors catalytic domain"/>
    <property type="match status" value="1"/>
</dbReference>